<gene>
    <name evidence="2" type="ORF">P7M15_10995</name>
</gene>
<sequence length="398" mass="44654">MIKRNKTLQIIVILFLSAVAFVFYQYNRTDPIISLSVSTDGRYVISAHAPRKSDLYFPKGQLTLWDIEKREKKILADHVNAYSASFIPDSHEFMWQDDKKVVHIQNVDGQELEKFNHFWVAGHLMSADKSFYLSTNEYGELYKGYGEKLIPIYTDAISILPLTLSMTKDYFLLSGNAGLPENKPVAETDLTANPVNPSESKKRSYDGVTLWDRHTLKPVARLWGNVGKTTGLISPDGNWVVTGDENSGYYMWEIKNLHNRLKLAIPGSGIYVKEKHDYDSSKLLPIPPSIDDRGITAGGVAYAFLSEKDFIGLGKSESEDGNGYEFAALYTVGDPWIKAYVEIGNDPSISTNYYQRNLSVSSAPKAHILVTGQATGGGINVYKYHPDKMELEKIWVAD</sequence>
<protein>
    <submittedName>
        <fullName evidence="2">WD40 repeat domain-containing protein</fullName>
    </submittedName>
</protein>
<dbReference type="InterPro" id="IPR015943">
    <property type="entry name" value="WD40/YVTN_repeat-like_dom_sf"/>
</dbReference>
<dbReference type="EMBL" id="JARQTW010000029">
    <property type="protein sequence ID" value="MDG2951028.1"/>
    <property type="molecule type" value="Genomic_DNA"/>
</dbReference>
<dbReference type="RefSeq" id="WP_317477891.1">
    <property type="nucleotide sequence ID" value="NZ_JARQTW010000029.1"/>
</dbReference>
<comment type="caution">
    <text evidence="2">The sequence shown here is derived from an EMBL/GenBank/DDBJ whole genome shotgun (WGS) entry which is preliminary data.</text>
</comment>
<keyword evidence="1" id="KW-0812">Transmembrane</keyword>
<dbReference type="AlphaFoldDB" id="A0AAW6QFW8"/>
<proteinExistence type="predicted"/>
<dbReference type="Proteomes" id="UP001214976">
    <property type="component" value="Unassembled WGS sequence"/>
</dbReference>
<evidence type="ECO:0000256" key="1">
    <source>
        <dbReference type="SAM" id="Phobius"/>
    </source>
</evidence>
<dbReference type="SUPFAM" id="SSF69322">
    <property type="entry name" value="Tricorn protease domain 2"/>
    <property type="match status" value="1"/>
</dbReference>
<feature type="transmembrane region" description="Helical" evidence="1">
    <location>
        <begin position="7"/>
        <end position="26"/>
    </location>
</feature>
<organism evidence="2 3">
    <name type="scientific">Exercitatus varius</name>
    <dbReference type="NCBI Taxonomy" id="67857"/>
    <lineage>
        <taxon>Bacteria</taxon>
        <taxon>Pseudomonadati</taxon>
        <taxon>Pseudomonadota</taxon>
        <taxon>Gammaproteobacteria</taxon>
        <taxon>Pasteurellales</taxon>
        <taxon>Pasteurellaceae</taxon>
        <taxon>Exercitatus</taxon>
    </lineage>
</organism>
<keyword evidence="1" id="KW-1133">Transmembrane helix</keyword>
<name>A0AAW6QFW8_9PAST</name>
<evidence type="ECO:0000313" key="2">
    <source>
        <dbReference type="EMBL" id="MDG2951028.1"/>
    </source>
</evidence>
<reference evidence="2" key="1">
    <citation type="submission" date="2023-03" db="EMBL/GenBank/DDBJ databases">
        <title>Classification of Bisgaard taxon 6 and taxon 10 as Exercitatus varius gen. nov., spec. nov.</title>
        <authorList>
            <person name="Christensen H."/>
        </authorList>
    </citation>
    <scope>NUCLEOTIDE SEQUENCE</scope>
    <source>
        <strain evidence="2">86116</strain>
    </source>
</reference>
<keyword evidence="1" id="KW-0472">Membrane</keyword>
<dbReference type="Gene3D" id="2.130.10.10">
    <property type="entry name" value="YVTN repeat-like/Quinoprotein amine dehydrogenase"/>
    <property type="match status" value="1"/>
</dbReference>
<accession>A0AAW6QFW8</accession>
<evidence type="ECO:0000313" key="3">
    <source>
        <dbReference type="Proteomes" id="UP001214976"/>
    </source>
</evidence>